<dbReference type="EMBL" id="RCHT01000013">
    <property type="protein sequence ID" value="RLL10652.1"/>
    <property type="molecule type" value="Genomic_DNA"/>
</dbReference>
<comment type="subcellular location">
    <subcellularLocation>
        <location evidence="1">Cell membrane</location>
        <topology evidence="1">Multi-pass membrane protein</topology>
    </subcellularLocation>
</comment>
<gene>
    <name evidence="10" type="ORF">D4A47_08395</name>
</gene>
<dbReference type="InterPro" id="IPR024529">
    <property type="entry name" value="ECF_trnsprt_substrate-spec"/>
</dbReference>
<keyword evidence="4 8" id="KW-1003">Cell membrane</keyword>
<organism evidence="10 11">
    <name type="scientific">Anaerotruncus massiliensis</name>
    <name type="common">ex Liu et al. 2021</name>
    <dbReference type="NCBI Taxonomy" id="2321404"/>
    <lineage>
        <taxon>Bacteria</taxon>
        <taxon>Bacillati</taxon>
        <taxon>Bacillota</taxon>
        <taxon>Clostridia</taxon>
        <taxon>Eubacteriales</taxon>
        <taxon>Oscillospiraceae</taxon>
        <taxon>Anaerotruncus</taxon>
    </lineage>
</organism>
<keyword evidence="11" id="KW-1185">Reference proteome</keyword>
<evidence type="ECO:0000256" key="5">
    <source>
        <dbReference type="ARBA" id="ARBA00022692"/>
    </source>
</evidence>
<dbReference type="GO" id="GO:0005886">
    <property type="term" value="C:plasma membrane"/>
    <property type="evidence" value="ECO:0007669"/>
    <property type="project" value="UniProtKB-SubCell"/>
</dbReference>
<protein>
    <recommendedName>
        <fullName evidence="8">Riboflavin transporter</fullName>
    </recommendedName>
</protein>
<feature type="transmembrane region" description="Helical" evidence="9">
    <location>
        <begin position="43"/>
        <end position="68"/>
    </location>
</feature>
<evidence type="ECO:0000256" key="9">
    <source>
        <dbReference type="SAM" id="Phobius"/>
    </source>
</evidence>
<comment type="caution">
    <text evidence="10">The sequence shown here is derived from an EMBL/GenBank/DDBJ whole genome shotgun (WGS) entry which is preliminary data.</text>
</comment>
<evidence type="ECO:0000256" key="2">
    <source>
        <dbReference type="ARBA" id="ARBA00005540"/>
    </source>
</evidence>
<dbReference type="AlphaFoldDB" id="A0A498CLF5"/>
<dbReference type="Pfam" id="PF12822">
    <property type="entry name" value="ECF_trnsprt"/>
    <property type="match status" value="1"/>
</dbReference>
<evidence type="ECO:0000313" key="10">
    <source>
        <dbReference type="EMBL" id="RLL10652.1"/>
    </source>
</evidence>
<proteinExistence type="inferred from homology"/>
<dbReference type="Proteomes" id="UP000276301">
    <property type="component" value="Unassembled WGS sequence"/>
</dbReference>
<accession>A0A498CLF5</accession>
<evidence type="ECO:0000256" key="6">
    <source>
        <dbReference type="ARBA" id="ARBA00022989"/>
    </source>
</evidence>
<dbReference type="InterPro" id="IPR025720">
    <property type="entry name" value="RibU"/>
</dbReference>
<evidence type="ECO:0000256" key="8">
    <source>
        <dbReference type="PIRNR" id="PIRNR037778"/>
    </source>
</evidence>
<dbReference type="PANTHER" id="PTHR38438">
    <property type="entry name" value="RIBOFLAVIN TRANSPORTER RIBU"/>
    <property type="match status" value="1"/>
</dbReference>
<evidence type="ECO:0000256" key="4">
    <source>
        <dbReference type="ARBA" id="ARBA00022475"/>
    </source>
</evidence>
<evidence type="ECO:0000256" key="7">
    <source>
        <dbReference type="ARBA" id="ARBA00023136"/>
    </source>
</evidence>
<keyword evidence="6 9" id="KW-1133">Transmembrane helix</keyword>
<dbReference type="RefSeq" id="WP_101549315.1">
    <property type="nucleotide sequence ID" value="NZ_DBFNFR010000132.1"/>
</dbReference>
<keyword evidence="3 8" id="KW-0813">Transport</keyword>
<keyword evidence="7 8" id="KW-0472">Membrane</keyword>
<sequence>MKASQTTRKLTTIAMLAAVSIVLVALIRIPFPPAPFLEYDPADIPIFICTFLYGPVAGLGLTLVVSVIQGTTVSAGSGIIGIVMHFLATGAFALLAGNLYRLRHNRVGAVVALGAGVAAMTVVMVFCNLIFTPIFMGTPIEAVIPMLLPVIIPFNLLKAGVNGIVTYFVYKPIARLVKHEHSEQPA</sequence>
<feature type="transmembrane region" description="Helical" evidence="9">
    <location>
        <begin position="74"/>
        <end position="95"/>
    </location>
</feature>
<dbReference type="PANTHER" id="PTHR38438:SF1">
    <property type="entry name" value="RIBOFLAVIN TRANSPORTER RIBU"/>
    <property type="match status" value="1"/>
</dbReference>
<dbReference type="GO" id="GO:0032217">
    <property type="term" value="F:riboflavin transmembrane transporter activity"/>
    <property type="evidence" value="ECO:0007669"/>
    <property type="project" value="UniProtKB-UniRule"/>
</dbReference>
<evidence type="ECO:0000256" key="1">
    <source>
        <dbReference type="ARBA" id="ARBA00004651"/>
    </source>
</evidence>
<reference evidence="10 11" key="1">
    <citation type="submission" date="2018-10" db="EMBL/GenBank/DDBJ databases">
        <title>Anaerotruncus faecis sp. nov., isolated from human feces.</title>
        <authorList>
            <person name="Wang Y.-J."/>
        </authorList>
    </citation>
    <scope>NUCLEOTIDE SEQUENCE [LARGE SCALE GENOMIC DNA]</scope>
    <source>
        <strain evidence="10 11">22A2-44</strain>
    </source>
</reference>
<comment type="function">
    <text evidence="8">Probably a riboflavin-binding protein that interacts with the energy-coupling factor (ECF) ABC-transporter complex.</text>
</comment>
<feature type="transmembrane region" description="Helical" evidence="9">
    <location>
        <begin position="107"/>
        <end position="131"/>
    </location>
</feature>
<feature type="transmembrane region" description="Helical" evidence="9">
    <location>
        <begin position="12"/>
        <end position="31"/>
    </location>
</feature>
<evidence type="ECO:0000256" key="3">
    <source>
        <dbReference type="ARBA" id="ARBA00022448"/>
    </source>
</evidence>
<comment type="similarity">
    <text evidence="2 8">Belongs to the prokaryotic riboflavin transporter (P-RFT) (TC 2.A.87) family.</text>
</comment>
<dbReference type="PIRSF" id="PIRSF037778">
    <property type="entry name" value="UCP037778_transp_RibU"/>
    <property type="match status" value="1"/>
</dbReference>
<dbReference type="Gene3D" id="1.10.1760.20">
    <property type="match status" value="1"/>
</dbReference>
<name>A0A498CLF5_9FIRM</name>
<feature type="transmembrane region" description="Helical" evidence="9">
    <location>
        <begin position="143"/>
        <end position="170"/>
    </location>
</feature>
<evidence type="ECO:0000313" key="11">
    <source>
        <dbReference type="Proteomes" id="UP000276301"/>
    </source>
</evidence>
<keyword evidence="5 9" id="KW-0812">Transmembrane</keyword>